<feature type="domain" description="Histidine kinase" evidence="13">
    <location>
        <begin position="480"/>
        <end position="698"/>
    </location>
</feature>
<dbReference type="Pfam" id="PF00072">
    <property type="entry name" value="Response_reg"/>
    <property type="match status" value="2"/>
</dbReference>
<dbReference type="SUPFAM" id="SSF52172">
    <property type="entry name" value="CheY-like"/>
    <property type="match status" value="2"/>
</dbReference>
<dbReference type="InterPro" id="IPR005467">
    <property type="entry name" value="His_kinase_dom"/>
</dbReference>
<dbReference type="Pfam" id="PF00512">
    <property type="entry name" value="HisKA"/>
    <property type="match status" value="1"/>
</dbReference>
<gene>
    <name evidence="16" type="ORF">GH811_03030</name>
</gene>
<keyword evidence="6" id="KW-0808">Transferase</keyword>
<dbReference type="InterPro" id="IPR004358">
    <property type="entry name" value="Sig_transdc_His_kin-like_C"/>
</dbReference>
<dbReference type="InterPro" id="IPR011006">
    <property type="entry name" value="CheY-like_superfamily"/>
</dbReference>
<evidence type="ECO:0000256" key="11">
    <source>
        <dbReference type="SAM" id="Coils"/>
    </source>
</evidence>
<dbReference type="Gene3D" id="3.40.50.2300">
    <property type="match status" value="2"/>
</dbReference>
<keyword evidence="12" id="KW-0472">Membrane</keyword>
<feature type="domain" description="Response regulatory" evidence="14">
    <location>
        <begin position="879"/>
        <end position="994"/>
    </location>
</feature>
<keyword evidence="17" id="KW-1185">Reference proteome</keyword>
<evidence type="ECO:0000256" key="5">
    <source>
        <dbReference type="ARBA" id="ARBA00022553"/>
    </source>
</evidence>
<dbReference type="Gene3D" id="3.30.450.40">
    <property type="match status" value="1"/>
</dbReference>
<evidence type="ECO:0000256" key="8">
    <source>
        <dbReference type="ARBA" id="ARBA00023012"/>
    </source>
</evidence>
<dbReference type="InterPro" id="IPR036097">
    <property type="entry name" value="HisK_dim/P_sf"/>
</dbReference>
<dbReference type="SMART" id="SM00388">
    <property type="entry name" value="HisKA"/>
    <property type="match status" value="1"/>
</dbReference>
<dbReference type="RefSeq" id="WP_186893224.1">
    <property type="nucleotide sequence ID" value="NZ_WJBE01000002.1"/>
</dbReference>
<protein>
    <recommendedName>
        <fullName evidence="4">Stage 0 sporulation protein A homolog</fullName>
        <ecNumber evidence="3">2.7.13.3</ecNumber>
    </recommendedName>
</protein>
<evidence type="ECO:0000256" key="1">
    <source>
        <dbReference type="ARBA" id="ARBA00000085"/>
    </source>
</evidence>
<evidence type="ECO:0000256" key="6">
    <source>
        <dbReference type="ARBA" id="ARBA00022679"/>
    </source>
</evidence>
<dbReference type="Pfam" id="PF12729">
    <property type="entry name" value="4HB_MCP_1"/>
    <property type="match status" value="1"/>
</dbReference>
<dbReference type="Gene3D" id="6.10.340.10">
    <property type="match status" value="1"/>
</dbReference>
<evidence type="ECO:0000256" key="10">
    <source>
        <dbReference type="PROSITE-ProRule" id="PRU00169"/>
    </source>
</evidence>
<dbReference type="PRINTS" id="PR00344">
    <property type="entry name" value="BCTRLSENSOR"/>
</dbReference>
<dbReference type="PANTHER" id="PTHR43047:SF72">
    <property type="entry name" value="OSMOSENSING HISTIDINE PROTEIN KINASE SLN1"/>
    <property type="match status" value="1"/>
</dbReference>
<evidence type="ECO:0000259" key="13">
    <source>
        <dbReference type="PROSITE" id="PS50109"/>
    </source>
</evidence>
<proteinExistence type="predicted"/>
<feature type="modified residue" description="4-aspartylphosphate" evidence="10">
    <location>
        <position position="788"/>
    </location>
</feature>
<dbReference type="InterPro" id="IPR003594">
    <property type="entry name" value="HATPase_dom"/>
</dbReference>
<dbReference type="Pfam" id="PF00672">
    <property type="entry name" value="HAMP"/>
    <property type="match status" value="1"/>
</dbReference>
<dbReference type="SUPFAM" id="SSF55781">
    <property type="entry name" value="GAF domain-like"/>
    <property type="match status" value="1"/>
</dbReference>
<dbReference type="InterPro" id="IPR003018">
    <property type="entry name" value="GAF"/>
</dbReference>
<comment type="function">
    <text evidence="9">May play the central regulatory role in sporulation. It may be an element of the effector pathway responsible for the activation of sporulation genes in response to nutritional stress. Spo0A may act in concert with spo0H (a sigma factor) to control the expression of some genes that are critical to the sporulation process.</text>
</comment>
<evidence type="ECO:0000259" key="14">
    <source>
        <dbReference type="PROSITE" id="PS50110"/>
    </source>
</evidence>
<dbReference type="InterPro" id="IPR024478">
    <property type="entry name" value="HlyB_4HB_MCP"/>
</dbReference>
<evidence type="ECO:0000256" key="3">
    <source>
        <dbReference type="ARBA" id="ARBA00012438"/>
    </source>
</evidence>
<dbReference type="PROSITE" id="PS50885">
    <property type="entry name" value="HAMP"/>
    <property type="match status" value="1"/>
</dbReference>
<evidence type="ECO:0000256" key="2">
    <source>
        <dbReference type="ARBA" id="ARBA00004370"/>
    </source>
</evidence>
<dbReference type="Gene3D" id="3.30.565.10">
    <property type="entry name" value="Histidine kinase-like ATPase, C-terminal domain"/>
    <property type="match status" value="1"/>
</dbReference>
<dbReference type="SMART" id="SM00387">
    <property type="entry name" value="HATPase_c"/>
    <property type="match status" value="1"/>
</dbReference>
<feature type="transmembrane region" description="Helical" evidence="12">
    <location>
        <begin position="192"/>
        <end position="211"/>
    </location>
</feature>
<dbReference type="Proteomes" id="UP000622405">
    <property type="component" value="Unassembled WGS sequence"/>
</dbReference>
<keyword evidence="12" id="KW-0812">Transmembrane</keyword>
<keyword evidence="8" id="KW-0902">Two-component regulatory system</keyword>
<reference evidence="16 17" key="1">
    <citation type="journal article" date="2020" name="mSystems">
        <title>Defining Genomic and Predicted Metabolic Features of the Acetobacterium Genus.</title>
        <authorList>
            <person name="Ross D.E."/>
            <person name="Marshall C.W."/>
            <person name="Gulliver D."/>
            <person name="May H.D."/>
            <person name="Norman R.S."/>
        </authorList>
    </citation>
    <scope>NUCLEOTIDE SEQUENCE [LARGE SCALE GENOMIC DNA]</scope>
    <source>
        <strain evidence="16 17">DSM 4132</strain>
    </source>
</reference>
<accession>A0ABR6YTQ6</accession>
<feature type="modified residue" description="4-aspartylphosphate" evidence="10">
    <location>
        <position position="927"/>
    </location>
</feature>
<feature type="transmembrane region" description="Helical" evidence="12">
    <location>
        <begin position="12"/>
        <end position="32"/>
    </location>
</feature>
<name>A0ABR6YTQ6_9FIRM</name>
<feature type="coiled-coil region" evidence="11">
    <location>
        <begin position="425"/>
        <end position="473"/>
    </location>
</feature>
<feature type="domain" description="HAMP" evidence="15">
    <location>
        <begin position="212"/>
        <end position="264"/>
    </location>
</feature>
<dbReference type="EMBL" id="WJBE01000002">
    <property type="protein sequence ID" value="MBC3898587.1"/>
    <property type="molecule type" value="Genomic_DNA"/>
</dbReference>
<evidence type="ECO:0000256" key="4">
    <source>
        <dbReference type="ARBA" id="ARBA00018672"/>
    </source>
</evidence>
<dbReference type="SUPFAM" id="SSF158472">
    <property type="entry name" value="HAMP domain-like"/>
    <property type="match status" value="1"/>
</dbReference>
<dbReference type="SMART" id="SM00304">
    <property type="entry name" value="HAMP"/>
    <property type="match status" value="1"/>
</dbReference>
<dbReference type="SMART" id="SM00065">
    <property type="entry name" value="GAF"/>
    <property type="match status" value="1"/>
</dbReference>
<evidence type="ECO:0000313" key="16">
    <source>
        <dbReference type="EMBL" id="MBC3898587.1"/>
    </source>
</evidence>
<dbReference type="PROSITE" id="PS50110">
    <property type="entry name" value="RESPONSE_REGULATORY"/>
    <property type="match status" value="2"/>
</dbReference>
<comment type="subcellular location">
    <subcellularLocation>
        <location evidence="2">Membrane</location>
    </subcellularLocation>
</comment>
<dbReference type="EC" id="2.7.13.3" evidence="3"/>
<comment type="catalytic activity">
    <reaction evidence="1">
        <text>ATP + protein L-histidine = ADP + protein N-phospho-L-histidine.</text>
        <dbReference type="EC" id="2.7.13.3"/>
    </reaction>
</comment>
<evidence type="ECO:0000256" key="7">
    <source>
        <dbReference type="ARBA" id="ARBA00022777"/>
    </source>
</evidence>
<dbReference type="SUPFAM" id="SSF47384">
    <property type="entry name" value="Homodimeric domain of signal transducing histidine kinase"/>
    <property type="match status" value="1"/>
</dbReference>
<keyword evidence="12" id="KW-1133">Transmembrane helix</keyword>
<keyword evidence="5 10" id="KW-0597">Phosphoprotein</keyword>
<sequence length="997" mass="112191">MNIKNLKVKTQLRIGFVIILFFVILLGIVGYVQTNAIVNQAETMYNHPFQVTKAIDRLDVDILSMRVGVRDLILANTGEERENAIELMEQYDADIQIQFDILRELYLGPEQDVEEAYNAYINWETARTDIVESTLAGDLEAARKSLLPGEKVATYRETLNNKMMVVETFASNKADELYQGSTDLYAKIKIQLLMIVLIIIGLSVLVSFILLRNIQEPLNELTRTTDEFQNGHHNARSNYHYHNEFGMLSESFNTLADDIQKNMELNERTANFVKIMLGEEDARKFFRKTLNTLSRYTDSQVAAVYLRNANNNQFEHFESIGLEEMGRVAFDGDSLEGEFGASVASGRYTHIKDIPEDSRFAFYTVSGKFIPREIITIPIIFSGEVIAVVSLAAIGKYNQKAIDFIEKTMSTMSTRIEGILAYRTIKEFSEKLEHQNRELDAQKNEMEEQSVELIHQNIELEMQKKELNEANQLKTNFLSNMSHELRTPLNSVIALSGILNRRLKNEIPEEEYSYLEVIERNGKNLLALINDILDISRIEAGREEIEITTFNINQLINEVVEMLAPQANEKNVSCLNGAKDTAVYINSDSDKCRHILENLAGNAVKFTEKGQVELSVGQDGENIEIRVKDTGIGIDASYLPFIFDEFRQGDGSTSRKFGGTGLGLAIARKYANLLGGTVTVRSVVGQGSEFILTLPITYSPENKVMELAFETGREGLKPGLKTEVPNLTGKPAADPATKTLLMVEDSEPAVIQIRDLLEESGYTIKVARDAKEAFDIMAEVIPDAMVLDLMMPGIDGFELLQTLREAEATADVPVLILTAKHITRDELKYLTKNNIHQLIQKGDVNRDELKKAIASMLYPEIREKRGAYLEPRTDQRKPLVLAVEDNPDNMITVKALLHDHFRVLEAADGQESIELAKQFVPDLILMDIALPEIDGIQAFKAIRSLPGLEKIPVIALTASAMTRDREGILAQGFDAFIPKPIIEREFLKVIQEVLYGR</sequence>
<dbReference type="InterPro" id="IPR003661">
    <property type="entry name" value="HisK_dim/P_dom"/>
</dbReference>
<dbReference type="Pfam" id="PF01590">
    <property type="entry name" value="GAF"/>
    <property type="match status" value="1"/>
</dbReference>
<dbReference type="InterPro" id="IPR001789">
    <property type="entry name" value="Sig_transdc_resp-reg_receiver"/>
</dbReference>
<dbReference type="SMART" id="SM00448">
    <property type="entry name" value="REC"/>
    <property type="match status" value="2"/>
</dbReference>
<feature type="domain" description="Response regulatory" evidence="14">
    <location>
        <begin position="739"/>
        <end position="857"/>
    </location>
</feature>
<dbReference type="InterPro" id="IPR029016">
    <property type="entry name" value="GAF-like_dom_sf"/>
</dbReference>
<dbReference type="PROSITE" id="PS50109">
    <property type="entry name" value="HIS_KIN"/>
    <property type="match status" value="1"/>
</dbReference>
<dbReference type="Pfam" id="PF02518">
    <property type="entry name" value="HATPase_c"/>
    <property type="match status" value="1"/>
</dbReference>
<dbReference type="InterPro" id="IPR003660">
    <property type="entry name" value="HAMP_dom"/>
</dbReference>
<dbReference type="SUPFAM" id="SSF55874">
    <property type="entry name" value="ATPase domain of HSP90 chaperone/DNA topoisomerase II/histidine kinase"/>
    <property type="match status" value="1"/>
</dbReference>
<dbReference type="Gene3D" id="1.10.287.130">
    <property type="match status" value="1"/>
</dbReference>
<organism evidence="16 17">
    <name type="scientific">Acetobacterium malicum</name>
    <dbReference type="NCBI Taxonomy" id="52692"/>
    <lineage>
        <taxon>Bacteria</taxon>
        <taxon>Bacillati</taxon>
        <taxon>Bacillota</taxon>
        <taxon>Clostridia</taxon>
        <taxon>Eubacteriales</taxon>
        <taxon>Eubacteriaceae</taxon>
        <taxon>Acetobacterium</taxon>
    </lineage>
</organism>
<evidence type="ECO:0000256" key="12">
    <source>
        <dbReference type="SAM" id="Phobius"/>
    </source>
</evidence>
<keyword evidence="11" id="KW-0175">Coiled coil</keyword>
<dbReference type="PANTHER" id="PTHR43047">
    <property type="entry name" value="TWO-COMPONENT HISTIDINE PROTEIN KINASE"/>
    <property type="match status" value="1"/>
</dbReference>
<dbReference type="CDD" id="cd06225">
    <property type="entry name" value="HAMP"/>
    <property type="match status" value="1"/>
</dbReference>
<keyword evidence="7" id="KW-0418">Kinase</keyword>
<dbReference type="CDD" id="cd17574">
    <property type="entry name" value="REC_OmpR"/>
    <property type="match status" value="1"/>
</dbReference>
<comment type="caution">
    <text evidence="16">The sequence shown here is derived from an EMBL/GenBank/DDBJ whole genome shotgun (WGS) entry which is preliminary data.</text>
</comment>
<evidence type="ECO:0000313" key="17">
    <source>
        <dbReference type="Proteomes" id="UP000622405"/>
    </source>
</evidence>
<dbReference type="InterPro" id="IPR036890">
    <property type="entry name" value="HATPase_C_sf"/>
</dbReference>
<evidence type="ECO:0000256" key="9">
    <source>
        <dbReference type="ARBA" id="ARBA00024867"/>
    </source>
</evidence>
<dbReference type="CDD" id="cd16922">
    <property type="entry name" value="HATPase_EvgS-ArcB-TorS-like"/>
    <property type="match status" value="1"/>
</dbReference>
<evidence type="ECO:0000259" key="15">
    <source>
        <dbReference type="PROSITE" id="PS50885"/>
    </source>
</evidence>
<dbReference type="CDD" id="cd00082">
    <property type="entry name" value="HisKA"/>
    <property type="match status" value="1"/>
</dbReference>